<dbReference type="Pfam" id="PF01400">
    <property type="entry name" value="Astacin"/>
    <property type="match status" value="9"/>
</dbReference>
<evidence type="ECO:0000313" key="11">
    <source>
        <dbReference type="Proteomes" id="UP000035681"/>
    </source>
</evidence>
<dbReference type="Gene3D" id="3.40.390.10">
    <property type="entry name" value="Collagenase (Catalytic Domain)"/>
    <property type="match status" value="9"/>
</dbReference>
<dbReference type="PANTHER" id="PTHR10127">
    <property type="entry name" value="DISCOIDIN, CUB, EGF, LAMININ , AND ZINC METALLOPROTEASE DOMAIN CONTAINING"/>
    <property type="match status" value="1"/>
</dbReference>
<feature type="domain" description="Peptidase M12A" evidence="10">
    <location>
        <begin position="13"/>
        <end position="206"/>
    </location>
</feature>
<protein>
    <recommendedName>
        <fullName evidence="8">Metalloendopeptidase</fullName>
        <ecNumber evidence="8">3.4.24.-</ecNumber>
    </recommendedName>
</protein>
<feature type="active site" evidence="7">
    <location>
        <position position="104"/>
    </location>
</feature>
<evidence type="ECO:0000256" key="6">
    <source>
        <dbReference type="ARBA" id="ARBA00023157"/>
    </source>
</evidence>
<feature type="domain" description="Peptidase M12A" evidence="10">
    <location>
        <begin position="369"/>
        <end position="562"/>
    </location>
</feature>
<dbReference type="WBParaSite" id="TCONS_00011517.p1">
    <property type="protein sequence ID" value="TCONS_00011517.p1"/>
    <property type="gene ID" value="XLOC_006018"/>
</dbReference>
<dbReference type="PROSITE" id="PS00022">
    <property type="entry name" value="EGF_1"/>
    <property type="match status" value="5"/>
</dbReference>
<dbReference type="InterPro" id="IPR006026">
    <property type="entry name" value="Peptidase_Metallo"/>
</dbReference>
<evidence type="ECO:0000256" key="5">
    <source>
        <dbReference type="ARBA" id="ARBA00023049"/>
    </source>
</evidence>
<feature type="active site" evidence="7">
    <location>
        <position position="2278"/>
    </location>
</feature>
<feature type="transmembrane region" description="Helical" evidence="9">
    <location>
        <begin position="707"/>
        <end position="724"/>
    </location>
</feature>
<keyword evidence="6" id="KW-1015">Disulfide bond</keyword>
<feature type="domain" description="Peptidase M12A" evidence="10">
    <location>
        <begin position="1822"/>
        <end position="2016"/>
    </location>
</feature>
<evidence type="ECO:0000259" key="10">
    <source>
        <dbReference type="PROSITE" id="PS51864"/>
    </source>
</evidence>
<evidence type="ECO:0000256" key="1">
    <source>
        <dbReference type="ARBA" id="ARBA00022670"/>
    </source>
</evidence>
<dbReference type="PROSITE" id="PS51864">
    <property type="entry name" value="ASTACIN"/>
    <property type="match status" value="9"/>
</dbReference>
<feature type="active site" evidence="7">
    <location>
        <position position="3052"/>
    </location>
</feature>
<dbReference type="EC" id="3.4.24.-" evidence="8"/>
<accession>A0AAF5I2H4</accession>
<evidence type="ECO:0000256" key="7">
    <source>
        <dbReference type="PROSITE-ProRule" id="PRU01211"/>
    </source>
</evidence>
<dbReference type="SMART" id="SM00235">
    <property type="entry name" value="ZnMc"/>
    <property type="match status" value="1"/>
</dbReference>
<keyword evidence="9" id="KW-0812">Transmembrane</keyword>
<keyword evidence="9" id="KW-1133">Transmembrane helix</keyword>
<dbReference type="GO" id="GO:0008270">
    <property type="term" value="F:zinc ion binding"/>
    <property type="evidence" value="ECO:0007669"/>
    <property type="project" value="InterPro"/>
</dbReference>
<evidence type="ECO:0000256" key="8">
    <source>
        <dbReference type="RuleBase" id="RU361183"/>
    </source>
</evidence>
<dbReference type="PRINTS" id="PR00480">
    <property type="entry name" value="ASTACIN"/>
</dbReference>
<feature type="active site" evidence="7">
    <location>
        <position position="1213"/>
    </location>
</feature>
<dbReference type="InterPro" id="IPR000742">
    <property type="entry name" value="EGF"/>
</dbReference>
<dbReference type="PANTHER" id="PTHR10127:SF780">
    <property type="entry name" value="METALLOENDOPEPTIDASE"/>
    <property type="match status" value="1"/>
</dbReference>
<organism evidence="11 12">
    <name type="scientific">Strongyloides stercoralis</name>
    <name type="common">Threadworm</name>
    <dbReference type="NCBI Taxonomy" id="6248"/>
    <lineage>
        <taxon>Eukaryota</taxon>
        <taxon>Metazoa</taxon>
        <taxon>Ecdysozoa</taxon>
        <taxon>Nematoda</taxon>
        <taxon>Chromadorea</taxon>
        <taxon>Rhabditida</taxon>
        <taxon>Tylenchina</taxon>
        <taxon>Panagrolaimomorpha</taxon>
        <taxon>Strongyloidoidea</taxon>
        <taxon>Strongyloididae</taxon>
        <taxon>Strongyloides</taxon>
    </lineage>
</organism>
<sequence length="3317" mass="393818">NASFPYYFERHKRAILRDELYIWSEKEIPYWVHPALDHTFIKVATARISRETCFIFRQQWNRRRALFVYLPGRNYETQLGKGREIPHKIYVSVCEKSIRKAMRETLRAFGVNYEHNRHDRDNYIEIKKNNINSNFLGYFEKELITTTLTYGIGYDYRSIMHFAPDEYSKRNRKVINAHQHLFESSMGTSQYLTFSDAKLVNKKYCSFQFGRRLYCFTLGYQHPRIPGICKCLPFLTGNHCDSVIHDVNHCSQERTILVRKRLQQNTLKVGGRCFFNLRTSLGKKILLKLKFINIRQQRGMQCSEDNSIEIKLNSDLSISGILFCPNREELSVISSTNMITLVTYFQPSNILLNITYNHSLINFYERQKRGILVNRNFLWTEKEIPYYVHPRIDHNYVKVALARISAETCLIFLLQRNIRDSLFVFLPGRFYETNLGKRREIPHKIFMPNCRIDIGKVTREVLRALGLDYEHNRSDRDLYVRVFFSNIKSGFTKYFDMEHASITITYGCTYDFRSIMHFSNDEYARRFRKTIRPRDPSMESSMGRSQYPTFYDMKLINKKYCSFPMIQHPHCLFNGYQHPRTPHVCKCLPFLSGNQCGTLIHNPQHCNPGNFYFAGRMERQSILRVGGKCVYFLRSSPGRKIKLKLEFHTPSHRRYSECNERNSVEVKTSHDLAVSGFLFCPNGKRVEFISPYNAITIVSYFGQPVNFILNITMIFFILIIYFIYNLNNVLMTNNFSINDYERPKRGIIANRNFLWREREIPFYVHPRINVNFVKVALTRISTETCIIFRHKRHYNESLFSFLPGKYYETELGRRREIPHKIFMPVSRIDIGKIIREALRALGLDYEHNRSERNLYITIYFGNIKSRFAKYFTQDYERFTQTFDTLYDYRSIMHFQKDEYAKRRHLRTIRAFNTFIESSMGKSQYPSFYDMKLINKKYCSFPMIQHPECLFKGYQHPRTPHICKCLPFIFGNQCENLLHQLQHCSGENIYDATNIPRHITIRIGGKCVFILRASEGRKIKLKLKFHVPNYRRYRECNEWNSIEVKTHSNIAVSGFLFCPNGKGVHFISPNSIVNLVSSFFPPTNFQLKITMIFFILIIYFINNLNNVLMTNNFSINYYERPKRGIIANRNFLWREREIPFYVHPRIDVNFVKVALTRISKESCLIFRHKMHYNESLFSFLPGKYYETELGRRREIPHKIFMPVSRIDIGKIIREALRALGLDYEHNRRERNLYITIYFRNIKSRFKKYFTQYYERFTQTFDTVYDYRSVMHFQKDEYAKRRYLRTIRSVDTYIESSMGKSQYPSFFDMKLINKKYCSFPMIQHPQCAFKGYQHPRTPHICKCLPFTFGNQCENLLHQLQHCSGEQFFVATNIPSHTTIRVGGKCIFVIGAERGKKIELKLKFISPGYQRYKECNERNSVEVKTHSIIAVSGFLFCPNGKGVHFISPNNVVILVSYFSPPTNFQLNISFNQPFINYYERQKKGILVTRQNLWSEKEIPYFVHHKIDLTFVKMAFERISAETCLIFRRQLHYNESLFVFLPGRYYETNLGKRREIPHKIFMPISRIEIGKIMREVLRALGLDYEHNRLDRSFYIRINFRNIKARFVKYFTRENACFTKTYGSSYDYRSIMHFSNNEYAKRFRKTIRPRDPSIESLMGKSQYPTFYDMKLINKKYCSFPMIQHPHCLFNGYQHPRMPHTCKCLPFLSGNQCETLIHNPQHCNPGNFYFAGRMERQSILRVGGKYRECNERNSVEVKTSNDLAVSGFLFCPNGKQVELTSPYDAVTLVTYFIQPVNFLLNITYIIFNLNIISMTNHSFIKYYERQKRGILINRNFLWSEKEIPYFVHPTIDSTFVKVALARISSETCLIFRFKKHYNESLFSFFPGRYYETNLGKGKEIPHKIFMPISGIDIGKIVREALRALGLDYEHNRYDRDNYIRIFYRNVNSAFFKYFTKNYARFTLTYDTTYNYRSIMHFSADEYAKKRYRKTIHSLDPLIESSMGKSQYPSFYDTRLVNKKYCSFPMIQHPQCLFNGYQHPRIPHTCKCLSFTSGNQCENIIHQHQHCSANNFFFVTRIPRRDTVRVGGKCVFFLRASAGKKISLKLKYHVPNIRRYTECNERNSVEVKTASDVAVGGFLFCPIGKGFHFISPDNVVTIVSNFFPHSNFQLNLTNLNIISMTKHSSINFYERQKRGILANSNFLWREREIPYFVHPSIDSTFVKVALARISADSCLIFRYQRYYNESLFVFLPGRYYETNLGRRLEIPHKIFMPVCEIDIGKITREVLRALGLDYEHNRRDRNNYIRIQRRNIKSKYLKYFTWNYESFTLTYDTTYNYRSIMHFQKDEYAKRRRCKTIYPLDPFIESSMGKSQYPSFYDMKLINKKYCSFPMIQHPECLFNGYQHPRTPHVCKCLPFTSGNQCETLIHNPQHCSANNFYFVLPILKHNTIRVGGKCVFFLRASEGRKIKLSLKFYVPSVRRYTECNERNSIEIKTNNDIAVGGFLFCPTGIGAYFISPDNIVTIVSNFFPPTNFQLNITNLNIISMTNHSFINYYERQKRGILASRNFLWREREIPFYVHPRIDSTFVKVALARISSETCLIFRYQRHYNESLFVFLPGRYYETNLGKRQEIPHKIFMPVSGIDIGKITREVLRALGLDYEHNRGDRHLYIRVYFRNIKSGYTKYFTRNYARFTQTYDSLYDYRSIMHFSKDEYAKRYRRTLHAYDAYIESSMGKAQQLSFYDAMLVNKKYCSFPMIQHPECFLNGYQHPRTPHICKCLPFTSGNQCENIIHQPQHCTGNNFFFATHIPRQNTIRVGGKCIFVLRAREGKKIKLKLKFHVPNYRRYGECNERNSVEVKTDSDITVSGFLFCPNGNGAHFISPNNVVTLVTNFLPPTNFQLNITLMNHFVLKAIFLNQTIFYSQDRLKNLKNFFYYCTYFYLIFLLILYNLNIISMTKHSSINFYERQKRGILMNGQNLWSEKVIPYFVHPKLDPTLIKVAFQRISRETCLFFPRQKHYNESLFVFLPGNHYETNLGKKNEIPHKIFIPLSLIDIGKTTREILRALGIEYEHNRIDRDHYVTINYRNINHEFRKYFIKDFQRFTVNYGSSYDYRSIMHFQANEYSKNHRKTIRAQNTFMEPLMDKSQYPSFYDIKLLNKKYCTFRSIAHPECFLNGYQHPRTPHICKCLPFTFGDQCENIIHQHQHCTGNNFFFVTRSPRRNTTQVGGRCVFFFRARERKRILLILKFNVPNNRRHRECNEKNSIEIKTASDIAVGGVLFCPNGKTLKFISPFNMVTIISNFFPPTNLQLNITYNDIKINKKIIFF</sequence>
<dbReference type="Proteomes" id="UP000035681">
    <property type="component" value="Unplaced"/>
</dbReference>
<feature type="active site" evidence="7">
    <location>
        <position position="836"/>
    </location>
</feature>
<keyword evidence="11" id="KW-1185">Reference proteome</keyword>
<evidence type="ECO:0000313" key="12">
    <source>
        <dbReference type="WBParaSite" id="TCONS_00011517.p1"/>
    </source>
</evidence>
<keyword evidence="1 8" id="KW-0645">Protease</keyword>
<dbReference type="InterPro" id="IPR024079">
    <property type="entry name" value="MetalloPept_cat_dom_sf"/>
</dbReference>
<evidence type="ECO:0000256" key="3">
    <source>
        <dbReference type="ARBA" id="ARBA00022801"/>
    </source>
</evidence>
<dbReference type="GO" id="GO:0004222">
    <property type="term" value="F:metalloendopeptidase activity"/>
    <property type="evidence" value="ECO:0007669"/>
    <property type="project" value="UniProtKB-UniRule"/>
</dbReference>
<evidence type="ECO:0000256" key="2">
    <source>
        <dbReference type="ARBA" id="ARBA00022723"/>
    </source>
</evidence>
<keyword evidence="2 8" id="KW-0479">Metal-binding</keyword>
<proteinExistence type="predicted"/>
<feature type="domain" description="Peptidase M12A" evidence="10">
    <location>
        <begin position="2961"/>
        <end position="3154"/>
    </location>
</feature>
<dbReference type="InterPro" id="IPR001506">
    <property type="entry name" value="Peptidase_M12A"/>
</dbReference>
<feature type="active site" evidence="7">
    <location>
        <position position="460"/>
    </location>
</feature>
<feature type="domain" description="Peptidase M12A" evidence="10">
    <location>
        <begin position="1122"/>
        <end position="1316"/>
    </location>
</feature>
<feature type="domain" description="Peptidase M12A" evidence="10">
    <location>
        <begin position="1480"/>
        <end position="1673"/>
    </location>
</feature>
<keyword evidence="5 8" id="KW-0482">Metalloprotease</keyword>
<comment type="cofactor">
    <cofactor evidence="8">
        <name>Zn(2+)</name>
        <dbReference type="ChEBI" id="CHEBI:29105"/>
    </cofactor>
    <text evidence="8">Binds 1 zinc ion per subunit.</text>
</comment>
<keyword evidence="3 8" id="KW-0378">Hydrolase</keyword>
<feature type="active site" evidence="7">
    <location>
        <position position="1571"/>
    </location>
</feature>
<comment type="caution">
    <text evidence="7">Lacks conserved residue(s) required for the propagation of feature annotation.</text>
</comment>
<dbReference type="GO" id="GO:0006508">
    <property type="term" value="P:proteolysis"/>
    <property type="evidence" value="ECO:0007669"/>
    <property type="project" value="UniProtKB-KW"/>
</dbReference>
<feature type="active site" evidence="7">
    <location>
        <position position="2643"/>
    </location>
</feature>
<reference evidence="12" key="1">
    <citation type="submission" date="2024-02" db="UniProtKB">
        <authorList>
            <consortium name="WormBaseParasite"/>
        </authorList>
    </citation>
    <scope>IDENTIFICATION</scope>
</reference>
<name>A0AAF5I2H4_STRER</name>
<evidence type="ECO:0000256" key="4">
    <source>
        <dbReference type="ARBA" id="ARBA00022833"/>
    </source>
</evidence>
<feature type="domain" description="Peptidase M12A" evidence="10">
    <location>
        <begin position="745"/>
        <end position="939"/>
    </location>
</feature>
<keyword evidence="9" id="KW-0472">Membrane</keyword>
<feature type="transmembrane region" description="Helical" evidence="9">
    <location>
        <begin position="2924"/>
        <end position="2942"/>
    </location>
</feature>
<feature type="domain" description="Peptidase M12A" evidence="10">
    <location>
        <begin position="2187"/>
        <end position="2381"/>
    </location>
</feature>
<evidence type="ECO:0000256" key="9">
    <source>
        <dbReference type="SAM" id="Phobius"/>
    </source>
</evidence>
<dbReference type="SUPFAM" id="SSF55486">
    <property type="entry name" value="Metalloproteases ('zincins'), catalytic domain"/>
    <property type="match status" value="9"/>
</dbReference>
<feature type="active site" evidence="7">
    <location>
        <position position="1913"/>
    </location>
</feature>
<keyword evidence="4 8" id="KW-0862">Zinc</keyword>
<feature type="domain" description="Peptidase M12A" evidence="10">
    <location>
        <begin position="2552"/>
        <end position="2745"/>
    </location>
</feature>